<name>A0ABC8L4J3_ERUVS</name>
<dbReference type="SUPFAM" id="SSF52047">
    <property type="entry name" value="RNI-like"/>
    <property type="match status" value="1"/>
</dbReference>
<dbReference type="InterPro" id="IPR006566">
    <property type="entry name" value="FBD"/>
</dbReference>
<gene>
    <name evidence="2" type="ORF">ERUC_LOCUS32239</name>
</gene>
<protein>
    <recommendedName>
        <fullName evidence="1">FBD domain-containing protein</fullName>
    </recommendedName>
</protein>
<feature type="domain" description="FBD" evidence="1">
    <location>
        <begin position="442"/>
        <end position="514"/>
    </location>
</feature>
<dbReference type="InterPro" id="IPR032675">
    <property type="entry name" value="LRR_dom_sf"/>
</dbReference>
<organism evidence="2 3">
    <name type="scientific">Eruca vesicaria subsp. sativa</name>
    <name type="common">Garden rocket</name>
    <name type="synonym">Eruca sativa</name>
    <dbReference type="NCBI Taxonomy" id="29727"/>
    <lineage>
        <taxon>Eukaryota</taxon>
        <taxon>Viridiplantae</taxon>
        <taxon>Streptophyta</taxon>
        <taxon>Embryophyta</taxon>
        <taxon>Tracheophyta</taxon>
        <taxon>Spermatophyta</taxon>
        <taxon>Magnoliopsida</taxon>
        <taxon>eudicotyledons</taxon>
        <taxon>Gunneridae</taxon>
        <taxon>Pentapetalae</taxon>
        <taxon>rosids</taxon>
        <taxon>malvids</taxon>
        <taxon>Brassicales</taxon>
        <taxon>Brassicaceae</taxon>
        <taxon>Brassiceae</taxon>
        <taxon>Eruca</taxon>
    </lineage>
</organism>
<keyword evidence="3" id="KW-1185">Reference proteome</keyword>
<feature type="domain" description="FBD" evidence="1">
    <location>
        <begin position="54"/>
        <end position="131"/>
    </location>
</feature>
<dbReference type="AlphaFoldDB" id="A0ABC8L4J3"/>
<accession>A0ABC8L4J3</accession>
<dbReference type="Proteomes" id="UP001642260">
    <property type="component" value="Unassembled WGS sequence"/>
</dbReference>
<dbReference type="InterPro" id="IPR055411">
    <property type="entry name" value="LRR_FXL15/At3g58940/PEG3-like"/>
</dbReference>
<dbReference type="Pfam" id="PF08387">
    <property type="entry name" value="FBD"/>
    <property type="match status" value="2"/>
</dbReference>
<reference evidence="2 3" key="1">
    <citation type="submission" date="2022-03" db="EMBL/GenBank/DDBJ databases">
        <authorList>
            <person name="Macdonald S."/>
            <person name="Ahmed S."/>
            <person name="Newling K."/>
        </authorList>
    </citation>
    <scope>NUCLEOTIDE SEQUENCE [LARGE SCALE GENOMIC DNA]</scope>
</reference>
<dbReference type="Pfam" id="PF24758">
    <property type="entry name" value="LRR_At5g56370"/>
    <property type="match status" value="1"/>
</dbReference>
<sequence>MYLEMYTRESRWWDLLSRMLEHSPNLQILKLVGKYIPDSRVFGWEWNKPNYAPECLLSHLETFVWIRYDWKSENEEVAAYILKNARRLKSATISANPIKPKELNKLKERRKMFRKLDDVVRASSSCNLVKLLSLTTTVPKLMFVSPNNKFAENITKALLSHKAPILESLSLRLNKEACIGNIGIWLGIAFARHVRKLEIDLKFHLTSPSSMFCSPSLETLILKNSIHIDVPSPVSMKSLKTLHLQFVTYKDDQSVRNLLSGCPSLEDLLVHRSYIKSVNNFIIVAPSLKRLTIHDLTRERNDCGYVINAPSLKYLNIEMLVECEFCLIENSPELVEAKFRSVSKIVNETFLRSLKPAKRLSLHLSRLEIKRPTGIIFYQLVYLEVHTLHVTWWNLLTLLLDSSPKLQVLKIIDLLPQSQVFKYFIGLSVFSNEWSKPENVPECLLFQLKTFVWKRYDITSEEQKEVDTYILKNAIRLKKAAFSIDRAFAEFNELEERLQILKELVSNSCQFLSGFE</sequence>
<dbReference type="Gene3D" id="3.80.10.10">
    <property type="entry name" value="Ribonuclease Inhibitor"/>
    <property type="match status" value="1"/>
</dbReference>
<dbReference type="PANTHER" id="PTHR31900">
    <property type="entry name" value="F-BOX/RNI SUPERFAMILY PROTEIN-RELATED"/>
    <property type="match status" value="1"/>
</dbReference>
<proteinExistence type="predicted"/>
<comment type="caution">
    <text evidence="2">The sequence shown here is derived from an EMBL/GenBank/DDBJ whole genome shotgun (WGS) entry which is preliminary data.</text>
</comment>
<evidence type="ECO:0000313" key="2">
    <source>
        <dbReference type="EMBL" id="CAH8375769.1"/>
    </source>
</evidence>
<dbReference type="SMART" id="SM00579">
    <property type="entry name" value="FBD"/>
    <property type="match status" value="2"/>
</dbReference>
<evidence type="ECO:0000259" key="1">
    <source>
        <dbReference type="SMART" id="SM00579"/>
    </source>
</evidence>
<dbReference type="EMBL" id="CAKOAT010460709">
    <property type="protein sequence ID" value="CAH8375769.1"/>
    <property type="molecule type" value="Genomic_DNA"/>
</dbReference>
<evidence type="ECO:0000313" key="3">
    <source>
        <dbReference type="Proteomes" id="UP001642260"/>
    </source>
</evidence>
<dbReference type="PANTHER" id="PTHR31900:SF34">
    <property type="entry name" value="EMB|CAB62440.1-RELATED"/>
    <property type="match status" value="1"/>
</dbReference>
<dbReference type="InterPro" id="IPR050232">
    <property type="entry name" value="FBL13/AtMIF1-like"/>
</dbReference>